<dbReference type="AlphaFoldDB" id="M7CBQ0"/>
<dbReference type="SUPFAM" id="SSF57850">
    <property type="entry name" value="RING/U-box"/>
    <property type="match status" value="1"/>
</dbReference>
<dbReference type="PANTHER" id="PTHR25465:SF77">
    <property type="entry name" value="E3 UBIQUITIN_ISG15 LIGASE TRIM25"/>
    <property type="match status" value="1"/>
</dbReference>
<dbReference type="InterPro" id="IPR051051">
    <property type="entry name" value="E3_ubiq-ligase_TRIM/RNF"/>
</dbReference>
<name>M7CBQ0_CHEMY</name>
<dbReference type="PANTHER" id="PTHR25465">
    <property type="entry name" value="B-BOX DOMAIN CONTAINING"/>
    <property type="match status" value="1"/>
</dbReference>
<reference evidence="6" key="1">
    <citation type="journal article" date="2013" name="Nat. Genet.">
        <title>The draft genomes of soft-shell turtle and green sea turtle yield insights into the development and evolution of the turtle-specific body plan.</title>
        <authorList>
            <person name="Wang Z."/>
            <person name="Pascual-Anaya J."/>
            <person name="Zadissa A."/>
            <person name="Li W."/>
            <person name="Niimura Y."/>
            <person name="Huang Z."/>
            <person name="Li C."/>
            <person name="White S."/>
            <person name="Xiong Z."/>
            <person name="Fang D."/>
            <person name="Wang B."/>
            <person name="Ming Y."/>
            <person name="Chen Y."/>
            <person name="Zheng Y."/>
            <person name="Kuraku S."/>
            <person name="Pignatelli M."/>
            <person name="Herrero J."/>
            <person name="Beal K."/>
            <person name="Nozawa M."/>
            <person name="Li Q."/>
            <person name="Wang J."/>
            <person name="Zhang H."/>
            <person name="Yu L."/>
            <person name="Shigenobu S."/>
            <person name="Wang J."/>
            <person name="Liu J."/>
            <person name="Flicek P."/>
            <person name="Searle S."/>
            <person name="Wang J."/>
            <person name="Kuratani S."/>
            <person name="Yin Y."/>
            <person name="Aken B."/>
            <person name="Zhang G."/>
            <person name="Irie N."/>
        </authorList>
    </citation>
    <scope>NUCLEOTIDE SEQUENCE [LARGE SCALE GENOMIC DNA]</scope>
</reference>
<dbReference type="Gene3D" id="4.10.830.40">
    <property type="match status" value="1"/>
</dbReference>
<dbReference type="GO" id="GO:0016874">
    <property type="term" value="F:ligase activity"/>
    <property type="evidence" value="ECO:0007669"/>
    <property type="project" value="UniProtKB-KW"/>
</dbReference>
<dbReference type="Proteomes" id="UP000031443">
    <property type="component" value="Unassembled WGS sequence"/>
</dbReference>
<dbReference type="InterPro" id="IPR013083">
    <property type="entry name" value="Znf_RING/FYVE/PHD"/>
</dbReference>
<gene>
    <name evidence="5" type="ORF">UY3_04627</name>
</gene>
<protein>
    <submittedName>
        <fullName evidence="5">E3 ubiquitin/ISG15 ligase TRIM25</fullName>
    </submittedName>
</protein>
<keyword evidence="1" id="KW-0479">Metal-binding</keyword>
<evidence type="ECO:0000259" key="4">
    <source>
        <dbReference type="Pfam" id="PF13445"/>
    </source>
</evidence>
<dbReference type="EMBL" id="KB520582">
    <property type="protein sequence ID" value="EMP38137.1"/>
    <property type="molecule type" value="Genomic_DNA"/>
</dbReference>
<evidence type="ECO:0000313" key="6">
    <source>
        <dbReference type="Proteomes" id="UP000031443"/>
    </source>
</evidence>
<evidence type="ECO:0000256" key="3">
    <source>
        <dbReference type="ARBA" id="ARBA00022833"/>
    </source>
</evidence>
<dbReference type="Pfam" id="PF13445">
    <property type="entry name" value="zf-RING_UBOX"/>
    <property type="match status" value="1"/>
</dbReference>
<accession>M7CBQ0</accession>
<keyword evidence="3" id="KW-0862">Zinc</keyword>
<sequence length="319" mass="35954">MGLPLRGRGMLAAQGRAGHFDEVSQSFANSRHVEVWREINYDNVCASPFQYKSILAGCQEQTGEEGSLVTLYRLGLVCIGWGHTGHGKAEFCHFGANKWRIISENVDEVSQSFANSRHVEVWREINYDNVCASPFQYKSILAGCQEQTALLHCGSVGCISGAREEAATESFEEEFNYSLSLDIYKDPMSLSCGHTFCKECIQEVINTNQQKPWDTYSHSICQVNLLPFPKLQKNFQLCRIAEKFLAPPSKEDCWPELKPAAPRQEEGIPCDFCLGQPQHAVRNCLNCEASFCQDHLRKQHQDCPVKPCPVEPHDLSYLL</sequence>
<evidence type="ECO:0000256" key="2">
    <source>
        <dbReference type="ARBA" id="ARBA00022771"/>
    </source>
</evidence>
<organism evidence="5 6">
    <name type="scientific">Chelonia mydas</name>
    <name type="common">Green sea-turtle</name>
    <name type="synonym">Chelonia agassizi</name>
    <dbReference type="NCBI Taxonomy" id="8469"/>
    <lineage>
        <taxon>Eukaryota</taxon>
        <taxon>Metazoa</taxon>
        <taxon>Chordata</taxon>
        <taxon>Craniata</taxon>
        <taxon>Vertebrata</taxon>
        <taxon>Euteleostomi</taxon>
        <taxon>Archelosauria</taxon>
        <taxon>Testudinata</taxon>
        <taxon>Testudines</taxon>
        <taxon>Cryptodira</taxon>
        <taxon>Durocryptodira</taxon>
        <taxon>Americhelydia</taxon>
        <taxon>Chelonioidea</taxon>
        <taxon>Cheloniidae</taxon>
        <taxon>Chelonia</taxon>
    </lineage>
</organism>
<dbReference type="InterPro" id="IPR027370">
    <property type="entry name" value="Znf-RING_euk"/>
</dbReference>
<keyword evidence="6" id="KW-1185">Reference proteome</keyword>
<proteinExistence type="predicted"/>
<dbReference type="Gene3D" id="3.30.40.10">
    <property type="entry name" value="Zinc/RING finger domain, C3HC4 (zinc finger)"/>
    <property type="match status" value="1"/>
</dbReference>
<evidence type="ECO:0000313" key="5">
    <source>
        <dbReference type="EMBL" id="EMP38137.1"/>
    </source>
</evidence>
<keyword evidence="2" id="KW-0863">Zinc-finger</keyword>
<keyword evidence="5" id="KW-0436">Ligase</keyword>
<evidence type="ECO:0000256" key="1">
    <source>
        <dbReference type="ARBA" id="ARBA00022723"/>
    </source>
</evidence>
<feature type="domain" description="Zinc finger RING-type eukaryotic" evidence="4">
    <location>
        <begin position="180"/>
        <end position="208"/>
    </location>
</feature>
<dbReference type="GO" id="GO:0008270">
    <property type="term" value="F:zinc ion binding"/>
    <property type="evidence" value="ECO:0007669"/>
    <property type="project" value="UniProtKB-KW"/>
</dbReference>